<name>A0A5R9IPA2_9GAMM</name>
<dbReference type="AlphaFoldDB" id="A0A5R9IPA2"/>
<protein>
    <submittedName>
        <fullName evidence="2">DUF4397 domain-containing protein</fullName>
    </submittedName>
</protein>
<evidence type="ECO:0000313" key="3">
    <source>
        <dbReference type="Proteomes" id="UP000307790"/>
    </source>
</evidence>
<dbReference type="InterPro" id="IPR025510">
    <property type="entry name" value="DUF4397"/>
</dbReference>
<dbReference type="Proteomes" id="UP000307790">
    <property type="component" value="Unassembled WGS sequence"/>
</dbReference>
<feature type="domain" description="DUF4397" evidence="1">
    <location>
        <begin position="64"/>
        <end position="184"/>
    </location>
</feature>
<evidence type="ECO:0000313" key="2">
    <source>
        <dbReference type="EMBL" id="TLU67375.1"/>
    </source>
</evidence>
<gene>
    <name evidence="2" type="ORF">FE810_03595</name>
</gene>
<keyword evidence="3" id="KW-1185">Reference proteome</keyword>
<dbReference type="EMBL" id="VCBC01000003">
    <property type="protein sequence ID" value="TLU67375.1"/>
    <property type="molecule type" value="Genomic_DNA"/>
</dbReference>
<reference evidence="2 3" key="1">
    <citation type="submission" date="2019-05" db="EMBL/GenBank/DDBJ databases">
        <title>Genome sequences of Thalassotalea litorea 1K03283.</title>
        <authorList>
            <person name="Zhang D."/>
        </authorList>
    </citation>
    <scope>NUCLEOTIDE SEQUENCE [LARGE SCALE GENOMIC DNA]</scope>
    <source>
        <strain evidence="2 3">MCCC 1K03283</strain>
    </source>
</reference>
<comment type="caution">
    <text evidence="2">The sequence shown here is derived from an EMBL/GenBank/DDBJ whole genome shotgun (WGS) entry which is preliminary data.</text>
</comment>
<organism evidence="2 3">
    <name type="scientific">Thalassotalea litorea</name>
    <dbReference type="NCBI Taxonomy" id="2020715"/>
    <lineage>
        <taxon>Bacteria</taxon>
        <taxon>Pseudomonadati</taxon>
        <taxon>Pseudomonadota</taxon>
        <taxon>Gammaproteobacteria</taxon>
        <taxon>Alteromonadales</taxon>
        <taxon>Colwelliaceae</taxon>
        <taxon>Thalassotalea</taxon>
    </lineage>
</organism>
<evidence type="ECO:0000259" key="1">
    <source>
        <dbReference type="Pfam" id="PF14344"/>
    </source>
</evidence>
<dbReference type="OrthoDB" id="9783299at2"/>
<accession>A0A5R9IPA2</accession>
<feature type="domain" description="DUF4397" evidence="1">
    <location>
        <begin position="281"/>
        <end position="402"/>
    </location>
</feature>
<dbReference type="Pfam" id="PF14344">
    <property type="entry name" value="DUF4397"/>
    <property type="match status" value="2"/>
</dbReference>
<sequence>MILIIFLPVRLNATSNFTHEETKMKRILKIILPVFLVGVISGCDDDDNGTSTITPPEPTAPQTMVRVIHGSPDAPAVNVLAGGSVVDALAGLDFAMGSGFLSLDAGTYPLAVEAILADDTTTQVLDLGDVDLTADTEYTVFAHGTVTNMDLAPAVIANPISAVGDGNIRVQVLHGSSIAPMVNLHVTGADDELGEPLATLSYGDVTGQVEVPAGVYRVRLVVAEGDSMGAVAFDAVLPDLPAGADLFVAATTNTGVPTSPVFLLANDGTDTLKIIDDRTQAWVRVVHAAADVPNVDILVDGNKVNALSNAPFTGVTGNVPVDPGTYMVDTVLSADNNVVGISGDLMLEADMKYTVNAVGTLDGNDDAALEYYVQVDDARMVATEAQVRLTHAHPSVGNVDIYVTADGDISNASPVWSDVPFKADTGFVSLPPGDYVVQVTLTGTDTIAIDTGVISLMGGKIYAATAVDNPMGMPANLILMDAFTE</sequence>
<proteinExistence type="predicted"/>